<protein>
    <submittedName>
        <fullName evidence="1">Glycosyl transferase family 1</fullName>
    </submittedName>
</protein>
<evidence type="ECO:0000313" key="1">
    <source>
        <dbReference type="EMBL" id="TDR85308.1"/>
    </source>
</evidence>
<dbReference type="Pfam" id="PF13692">
    <property type="entry name" value="Glyco_trans_1_4"/>
    <property type="match status" value="1"/>
</dbReference>
<dbReference type="EMBL" id="SNZR01000018">
    <property type="protein sequence ID" value="TDR85308.1"/>
    <property type="molecule type" value="Genomic_DNA"/>
</dbReference>
<accession>A0A4R7BJ80</accession>
<dbReference type="PANTHER" id="PTHR12526">
    <property type="entry name" value="GLYCOSYLTRANSFERASE"/>
    <property type="match status" value="1"/>
</dbReference>
<dbReference type="AlphaFoldDB" id="A0A4R7BJ80"/>
<keyword evidence="1" id="KW-0808">Transferase</keyword>
<dbReference type="CDD" id="cd04950">
    <property type="entry name" value="GT4_TuaH-like"/>
    <property type="match status" value="1"/>
</dbReference>
<comment type="caution">
    <text evidence="1">The sequence shown here is derived from an EMBL/GenBank/DDBJ whole genome shotgun (WGS) entry which is preliminary data.</text>
</comment>
<organism evidence="1 2">
    <name type="scientific">Enterovirga rhinocerotis</name>
    <dbReference type="NCBI Taxonomy" id="1339210"/>
    <lineage>
        <taxon>Bacteria</taxon>
        <taxon>Pseudomonadati</taxon>
        <taxon>Pseudomonadota</taxon>
        <taxon>Alphaproteobacteria</taxon>
        <taxon>Hyphomicrobiales</taxon>
        <taxon>Methylobacteriaceae</taxon>
        <taxon>Enterovirga</taxon>
    </lineage>
</organism>
<dbReference type="SUPFAM" id="SSF53756">
    <property type="entry name" value="UDP-Glycosyltransferase/glycogen phosphorylase"/>
    <property type="match status" value="1"/>
</dbReference>
<dbReference type="OrthoDB" id="9769600at2"/>
<gene>
    <name evidence="1" type="ORF">EV668_4863</name>
</gene>
<sequence>MISGCSEKTHGSVGRSHWSFLERSQRDALVCFSHLRWDFVWQRPQHLLTRAAASFNVLFVEEPIFKADALPRLDLRKAGPVTVAVPVLPSGLSERETADRQRKLLDGLLQSGGGDPAVLWYYTPMAMPFSDHLSAEVVVYDNMDELSAFRGASPAMLAKENELLARADLIFTGGISLYEAKRHRHPDIRPFPSSVDEAHFAAARPRRGPQPADQESIPAPRLGFYGVIDERFDMPLLEGLAALRPDWHFIMVGPVLKIDPATLPRRPNIHWLGQKAYEDLPAYLSGWDVGLMPFALNEATRFISPTKTLEFLAAGLPVISTPIRDVVRPYGEKRLVQIARTPREFVAAAEKVMGRADPAWIAEVDRHLASTSWDLTWAAMGRLIADELGRPAPRLTPAPPAVAAAR</sequence>
<reference evidence="1 2" key="1">
    <citation type="submission" date="2019-03" db="EMBL/GenBank/DDBJ databases">
        <title>Genomic Encyclopedia of Type Strains, Phase IV (KMG-IV): sequencing the most valuable type-strain genomes for metagenomic binning, comparative biology and taxonomic classification.</title>
        <authorList>
            <person name="Goeker M."/>
        </authorList>
    </citation>
    <scope>NUCLEOTIDE SEQUENCE [LARGE SCALE GENOMIC DNA]</scope>
    <source>
        <strain evidence="1 2">DSM 25903</strain>
    </source>
</reference>
<keyword evidence="2" id="KW-1185">Reference proteome</keyword>
<proteinExistence type="predicted"/>
<dbReference type="Proteomes" id="UP000295122">
    <property type="component" value="Unassembled WGS sequence"/>
</dbReference>
<dbReference type="PANTHER" id="PTHR12526:SF630">
    <property type="entry name" value="GLYCOSYLTRANSFERASE"/>
    <property type="match status" value="1"/>
</dbReference>
<dbReference type="Gene3D" id="3.40.50.2000">
    <property type="entry name" value="Glycogen Phosphorylase B"/>
    <property type="match status" value="1"/>
</dbReference>
<evidence type="ECO:0000313" key="2">
    <source>
        <dbReference type="Proteomes" id="UP000295122"/>
    </source>
</evidence>
<dbReference type="GO" id="GO:0016740">
    <property type="term" value="F:transferase activity"/>
    <property type="evidence" value="ECO:0007669"/>
    <property type="project" value="UniProtKB-KW"/>
</dbReference>
<name>A0A4R7BJ80_9HYPH</name>